<dbReference type="InterPro" id="IPR014978">
    <property type="entry name" value="Gln-Leu-Gln_QLQ"/>
</dbReference>
<dbReference type="GO" id="GO:0005524">
    <property type="term" value="F:ATP binding"/>
    <property type="evidence" value="ECO:0007669"/>
    <property type="project" value="UniProtKB-UniRule"/>
</dbReference>
<comment type="domain">
    <text evidence="5">The QLQ domain and WRC domain may be involved in protein-protein interaction and DNA-binding, respectively.</text>
</comment>
<dbReference type="SMART" id="SM00951">
    <property type="entry name" value="QLQ"/>
    <property type="match status" value="1"/>
</dbReference>
<accession>A0A022PV70</accession>
<dbReference type="Pfam" id="PF08880">
    <property type="entry name" value="QLQ"/>
    <property type="match status" value="1"/>
</dbReference>
<dbReference type="GO" id="GO:0099402">
    <property type="term" value="P:plant organ development"/>
    <property type="evidence" value="ECO:0007669"/>
    <property type="project" value="UniProtKB-ARBA"/>
</dbReference>
<dbReference type="GO" id="GO:0005634">
    <property type="term" value="C:nucleus"/>
    <property type="evidence" value="ECO:0007669"/>
    <property type="project" value="UniProtKB-SubCell"/>
</dbReference>
<dbReference type="PROSITE" id="PS51667">
    <property type="entry name" value="WRC"/>
    <property type="match status" value="1"/>
</dbReference>
<evidence type="ECO:0000256" key="6">
    <source>
        <dbReference type="SAM" id="MobiDB-lite"/>
    </source>
</evidence>
<evidence type="ECO:0000256" key="3">
    <source>
        <dbReference type="ARBA" id="ARBA00023242"/>
    </source>
</evidence>
<dbReference type="Proteomes" id="UP000030748">
    <property type="component" value="Unassembled WGS sequence"/>
</dbReference>
<dbReference type="InterPro" id="IPR014977">
    <property type="entry name" value="WRC_dom"/>
</dbReference>
<feature type="non-terminal residue" evidence="9">
    <location>
        <position position="241"/>
    </location>
</feature>
<evidence type="ECO:0000256" key="5">
    <source>
        <dbReference type="RuleBase" id="RU367127"/>
    </source>
</evidence>
<feature type="short sequence motif" description="Bipartite nuclear localization signal" evidence="4">
    <location>
        <begin position="148"/>
        <end position="158"/>
    </location>
</feature>
<dbReference type="eggNOG" id="ENOG502QVS1">
    <property type="taxonomic scope" value="Eukaryota"/>
</dbReference>
<keyword evidence="5" id="KW-0805">Transcription regulation</keyword>
<evidence type="ECO:0000256" key="2">
    <source>
        <dbReference type="ARBA" id="ARBA00008122"/>
    </source>
</evidence>
<evidence type="ECO:0000313" key="10">
    <source>
        <dbReference type="Proteomes" id="UP000030748"/>
    </source>
</evidence>
<comment type="similarity">
    <text evidence="2 5">Belongs to the GRF family.</text>
</comment>
<dbReference type="PANTHER" id="PTHR31602:SF101">
    <property type="entry name" value="GROWTH-REGULATING FACTOR 7"/>
    <property type="match status" value="1"/>
</dbReference>
<protein>
    <recommendedName>
        <fullName evidence="5">Growth-regulating factor</fullName>
    </recommendedName>
</protein>
<dbReference type="AlphaFoldDB" id="A0A022PV70"/>
<comment type="function">
    <text evidence="5">Transcription activator.</text>
</comment>
<dbReference type="Pfam" id="PF08879">
    <property type="entry name" value="WRC"/>
    <property type="match status" value="1"/>
</dbReference>
<name>A0A022PV70_ERYGU</name>
<gene>
    <name evidence="9" type="ORF">MIMGU_mgv1a021798mg</name>
</gene>
<keyword evidence="5" id="KW-0010">Activator</keyword>
<evidence type="ECO:0000259" key="8">
    <source>
        <dbReference type="PROSITE" id="PS51667"/>
    </source>
</evidence>
<dbReference type="GO" id="GO:0006355">
    <property type="term" value="P:regulation of DNA-templated transcription"/>
    <property type="evidence" value="ECO:0007669"/>
    <property type="project" value="InterPro"/>
</dbReference>
<dbReference type="EMBL" id="KI632289">
    <property type="protein sequence ID" value="EYU19686.1"/>
    <property type="molecule type" value="Genomic_DNA"/>
</dbReference>
<dbReference type="GO" id="GO:0006351">
    <property type="term" value="P:DNA-templated transcription"/>
    <property type="evidence" value="ECO:0007669"/>
    <property type="project" value="UniProtKB-UniRule"/>
</dbReference>
<dbReference type="STRING" id="4155.A0A022PV70"/>
<keyword evidence="5" id="KW-0804">Transcription</keyword>
<proteinExistence type="inferred from homology"/>
<evidence type="ECO:0000259" key="7">
    <source>
        <dbReference type="PROSITE" id="PS51666"/>
    </source>
</evidence>
<reference evidence="9 10" key="1">
    <citation type="journal article" date="2013" name="Proc. Natl. Acad. Sci. U.S.A.">
        <title>Fine-scale variation in meiotic recombination in Mimulus inferred from population shotgun sequencing.</title>
        <authorList>
            <person name="Hellsten U."/>
            <person name="Wright K.M."/>
            <person name="Jenkins J."/>
            <person name="Shu S."/>
            <person name="Yuan Y."/>
            <person name="Wessler S.R."/>
            <person name="Schmutz J."/>
            <person name="Willis J.H."/>
            <person name="Rokhsar D.S."/>
        </authorList>
    </citation>
    <scope>NUCLEOTIDE SEQUENCE [LARGE SCALE GENOMIC DNA]</scope>
    <source>
        <strain evidence="10">cv. DUN x IM62</strain>
    </source>
</reference>
<evidence type="ECO:0000313" key="9">
    <source>
        <dbReference type="EMBL" id="EYU19686.1"/>
    </source>
</evidence>
<evidence type="ECO:0000256" key="1">
    <source>
        <dbReference type="ARBA" id="ARBA00004123"/>
    </source>
</evidence>
<dbReference type="PANTHER" id="PTHR31602">
    <property type="entry name" value="GROWTH-REGULATING FACTOR 5"/>
    <property type="match status" value="1"/>
</dbReference>
<organism evidence="9 10">
    <name type="scientific">Erythranthe guttata</name>
    <name type="common">Yellow monkey flower</name>
    <name type="synonym">Mimulus guttatus</name>
    <dbReference type="NCBI Taxonomy" id="4155"/>
    <lineage>
        <taxon>Eukaryota</taxon>
        <taxon>Viridiplantae</taxon>
        <taxon>Streptophyta</taxon>
        <taxon>Embryophyta</taxon>
        <taxon>Tracheophyta</taxon>
        <taxon>Spermatophyta</taxon>
        <taxon>Magnoliopsida</taxon>
        <taxon>eudicotyledons</taxon>
        <taxon>Gunneridae</taxon>
        <taxon>Pentapetalae</taxon>
        <taxon>asterids</taxon>
        <taxon>lamiids</taxon>
        <taxon>Lamiales</taxon>
        <taxon>Phrymaceae</taxon>
        <taxon>Erythranthe</taxon>
    </lineage>
</organism>
<dbReference type="InterPro" id="IPR031137">
    <property type="entry name" value="GRF"/>
</dbReference>
<dbReference type="PROSITE" id="PS51666">
    <property type="entry name" value="QLQ"/>
    <property type="match status" value="1"/>
</dbReference>
<comment type="subcellular location">
    <subcellularLocation>
        <location evidence="1 4 5">Nucleus</location>
    </subcellularLocation>
</comment>
<feature type="region of interest" description="Disordered" evidence="6">
    <location>
        <begin position="176"/>
        <end position="202"/>
    </location>
</feature>
<feature type="domain" description="WRC" evidence="8">
    <location>
        <begin position="143"/>
        <end position="187"/>
    </location>
</feature>
<feature type="domain" description="QLQ" evidence="7">
    <location>
        <begin position="90"/>
        <end position="125"/>
    </location>
</feature>
<feature type="short sequence motif" description="Bipartite nuclear localization signal" evidence="4">
    <location>
        <begin position="176"/>
        <end position="183"/>
    </location>
</feature>
<keyword evidence="3 4" id="KW-0539">Nucleus</keyword>
<evidence type="ECO:0000256" key="4">
    <source>
        <dbReference type="PROSITE-ProRule" id="PRU01002"/>
    </source>
</evidence>
<sequence>MEKGCNTSCCSISSSGFSVSDKKSSPNSLFVTNSTKICMSAGTHGGGAGENIARSKNPFGAYTPFAHSTIPSYNKYPAGGGSSMEEGYHPFTSVQWKELERQAMIYKYMISSVPVPLDLLFPPPIIVNSSPPPPPSSYSKTGDLEPGRCKRTDGKKWRCSRDVAPTQKYCDRHLHRGRPRSRKPVETTSTTTTLPHKHNNNNIILNPHKKIRTTHHQIVSANPNANEPLLFFNPPKSDLTN</sequence>
<keyword evidence="10" id="KW-1185">Reference proteome</keyword>